<dbReference type="STRING" id="1736691.SAMN06295964_1107"/>
<sequence length="195" mass="21508">MDRARLLDLTAPAVPEGLSPWVEGFGPGRDLTIAEPDPRWVEDFERLRSRIVDAIGATALLVEHVGSTSVPDLPAKPIVDVSVIVPDADDEAAYVPALESAGLVLAVREPWWEGHRMLRSAEPRANVHVFGPAAQEPARQRIFRDWLRAHPADRRRYAEAKRAASAAGGHVMEYNAHKQQVLREILVRAIEASVP</sequence>
<dbReference type="Pfam" id="PF04229">
    <property type="entry name" value="GrpB"/>
    <property type="match status" value="1"/>
</dbReference>
<keyword evidence="2" id="KW-1185">Reference proteome</keyword>
<evidence type="ECO:0000313" key="2">
    <source>
        <dbReference type="Proteomes" id="UP000191040"/>
    </source>
</evidence>
<dbReference type="PANTHER" id="PTHR34822:SF1">
    <property type="entry name" value="GRPB FAMILY PROTEIN"/>
    <property type="match status" value="1"/>
</dbReference>
<dbReference type="PANTHER" id="PTHR34822">
    <property type="entry name" value="GRPB DOMAIN PROTEIN (AFU_ORTHOLOGUE AFUA_1G01530)"/>
    <property type="match status" value="1"/>
</dbReference>
<proteinExistence type="predicted"/>
<keyword evidence="1" id="KW-0808">Transferase</keyword>
<dbReference type="Gene3D" id="3.30.460.10">
    <property type="entry name" value="Beta Polymerase, domain 2"/>
    <property type="match status" value="1"/>
</dbReference>
<reference evidence="2" key="1">
    <citation type="submission" date="2017-02" db="EMBL/GenBank/DDBJ databases">
        <authorList>
            <person name="Varghese N."/>
            <person name="Submissions S."/>
        </authorList>
    </citation>
    <scope>NUCLEOTIDE SEQUENCE [LARGE SCALE GENOMIC DNA]</scope>
    <source>
        <strain evidence="2">9H-4</strain>
    </source>
</reference>
<protein>
    <submittedName>
        <fullName evidence="1">GrpB domain, predicted nucleotidyltransferase, UPF0157 family</fullName>
    </submittedName>
</protein>
<dbReference type="Proteomes" id="UP000191040">
    <property type="component" value="Chromosome I"/>
</dbReference>
<dbReference type="InterPro" id="IPR043519">
    <property type="entry name" value="NT_sf"/>
</dbReference>
<evidence type="ECO:0000313" key="1">
    <source>
        <dbReference type="EMBL" id="SKB05885.1"/>
    </source>
</evidence>
<accession>A0A1T4YXB3</accession>
<dbReference type="RefSeq" id="WP_078699221.1">
    <property type="nucleotide sequence ID" value="NZ_LT796768.1"/>
</dbReference>
<dbReference type="SUPFAM" id="SSF81301">
    <property type="entry name" value="Nucleotidyltransferase"/>
    <property type="match status" value="1"/>
</dbReference>
<organism evidence="1 2">
    <name type="scientific">Aeromicrobium choanae</name>
    <dbReference type="NCBI Taxonomy" id="1736691"/>
    <lineage>
        <taxon>Bacteria</taxon>
        <taxon>Bacillati</taxon>
        <taxon>Actinomycetota</taxon>
        <taxon>Actinomycetes</taxon>
        <taxon>Propionibacteriales</taxon>
        <taxon>Nocardioidaceae</taxon>
        <taxon>Aeromicrobium</taxon>
    </lineage>
</organism>
<dbReference type="EMBL" id="LT796768">
    <property type="protein sequence ID" value="SKB05885.1"/>
    <property type="molecule type" value="Genomic_DNA"/>
</dbReference>
<name>A0A1T4YXB3_9ACTN</name>
<dbReference type="InterPro" id="IPR007344">
    <property type="entry name" value="GrpB/CoaE"/>
</dbReference>
<dbReference type="GO" id="GO:0016740">
    <property type="term" value="F:transferase activity"/>
    <property type="evidence" value="ECO:0007669"/>
    <property type="project" value="UniProtKB-KW"/>
</dbReference>
<gene>
    <name evidence="1" type="ORF">SAMN06295964_1107</name>
</gene>
<dbReference type="AlphaFoldDB" id="A0A1T4YXB3"/>